<dbReference type="InterPro" id="IPR053221">
    <property type="entry name" value="Burnettramic_acid_biosynth"/>
</dbReference>
<dbReference type="AlphaFoldDB" id="A0A4Z0Y5N2"/>
<feature type="region of interest" description="Disordered" evidence="2">
    <location>
        <begin position="278"/>
        <end position="304"/>
    </location>
</feature>
<dbReference type="OrthoDB" id="3068835at2759"/>
<dbReference type="PANTHER" id="PTHR38887">
    <property type="entry name" value="CHROMOSOME 21, WHOLE GENOME SHOTGUN SEQUENCE"/>
    <property type="match status" value="1"/>
</dbReference>
<dbReference type="Proteomes" id="UP000297716">
    <property type="component" value="Unassembled WGS sequence"/>
</dbReference>
<keyword evidence="1" id="KW-0175">Coiled coil</keyword>
<feature type="coiled-coil region" evidence="1">
    <location>
        <begin position="226"/>
        <end position="264"/>
    </location>
</feature>
<organism evidence="3 4">
    <name type="scientific">Xylaria hypoxylon</name>
    <dbReference type="NCBI Taxonomy" id="37992"/>
    <lineage>
        <taxon>Eukaryota</taxon>
        <taxon>Fungi</taxon>
        <taxon>Dikarya</taxon>
        <taxon>Ascomycota</taxon>
        <taxon>Pezizomycotina</taxon>
        <taxon>Sordariomycetes</taxon>
        <taxon>Xylariomycetidae</taxon>
        <taxon>Xylariales</taxon>
        <taxon>Xylariaceae</taxon>
        <taxon>Xylaria</taxon>
    </lineage>
</organism>
<feature type="region of interest" description="Disordered" evidence="2">
    <location>
        <begin position="323"/>
        <end position="343"/>
    </location>
</feature>
<comment type="caution">
    <text evidence="3">The sequence shown here is derived from an EMBL/GenBank/DDBJ whole genome shotgun (WGS) entry which is preliminary data.</text>
</comment>
<dbReference type="STRING" id="37992.A0A4Z0Y5N2"/>
<dbReference type="EMBL" id="SKBN01000315">
    <property type="protein sequence ID" value="TGJ79104.1"/>
    <property type="molecule type" value="Genomic_DNA"/>
</dbReference>
<gene>
    <name evidence="3" type="ORF">E0Z10_g9660</name>
</gene>
<sequence>MYTEYVAERPQIRTSSQILRKPIVIPATAASLGSPFLRAYPPCLEAFQIRREEFLDILDGLNRVAVKSPPLRALGLVGEVIEIVPLASAQSVGLAINAAAKLGTFALSKGATEAYLRKINKEIFAPRGLKMEVAKLEAMARVNKLPILDAAGQIRSDAQLLQPLLDVQEIHTMGAAQRWLRALELWVEPLDLEALPPINMDTTNLWGRLHTMTSEYERNNSQKETLKNRTKALDKYQKGIDDAEEKRAKELAKLEKKERKAREDSHGRKVDEKLLKIEQKREKAEMKHSSKIERGDEKSRTKDKEVKAMAKVLWLVIRNVHEDSGSRGSVDINEERYSMASTS</sequence>
<proteinExistence type="predicted"/>
<reference evidence="3 4" key="1">
    <citation type="submission" date="2019-03" db="EMBL/GenBank/DDBJ databases">
        <title>Draft genome sequence of Xylaria hypoxylon DSM 108379, a ubiquitous saprotrophic-parasitic fungi on hardwood.</title>
        <authorList>
            <person name="Buettner E."/>
            <person name="Leonhardt S."/>
            <person name="Gebauer A.M."/>
            <person name="Liers C."/>
            <person name="Hofrichter M."/>
            <person name="Kellner H."/>
        </authorList>
    </citation>
    <scope>NUCLEOTIDE SEQUENCE [LARGE SCALE GENOMIC DNA]</scope>
    <source>
        <strain evidence="3 4">DSM 108379</strain>
    </source>
</reference>
<evidence type="ECO:0000313" key="4">
    <source>
        <dbReference type="Proteomes" id="UP000297716"/>
    </source>
</evidence>
<accession>A0A4Z0Y5N2</accession>
<evidence type="ECO:0000313" key="3">
    <source>
        <dbReference type="EMBL" id="TGJ79104.1"/>
    </source>
</evidence>
<evidence type="ECO:0000256" key="2">
    <source>
        <dbReference type="SAM" id="MobiDB-lite"/>
    </source>
</evidence>
<dbReference type="PANTHER" id="PTHR38887:SF1">
    <property type="entry name" value="RAS MODIFICATION PROTEIN ERF4"/>
    <property type="match status" value="1"/>
</dbReference>
<name>A0A4Z0Y5N2_9PEZI</name>
<protein>
    <submittedName>
        <fullName evidence="3">Uncharacterized protein</fullName>
    </submittedName>
</protein>
<evidence type="ECO:0000256" key="1">
    <source>
        <dbReference type="SAM" id="Coils"/>
    </source>
</evidence>
<keyword evidence="4" id="KW-1185">Reference proteome</keyword>